<evidence type="ECO:0000313" key="1">
    <source>
        <dbReference type="EMBL" id="QLG62212.1"/>
    </source>
</evidence>
<dbReference type="AlphaFoldDB" id="A0A7D5LAP1"/>
<keyword evidence="2" id="KW-1185">Reference proteome</keyword>
<sequence>MDDSELIEAVSRDLFAYVLDGELPEDDIAELIKPADFPEQYADYDRLVSLHFLLRQKVQDFVESLPDDIRSIKTETTTEANVQREGVDGRINWESTYQARATTSPKDSGLHVIESQTEQYNIPENIVLKALVNLIDGAIGDVDRYLDSNRSWVTESWVGEERTRERFQTLVERNIHLQRIPSPTSNAPTPRMLTRAQQSRRELYRTAGSLLAERRAYDSSKSAIQSLLQETTITPSGSQTLFELFTLFRVLDGLRNVGGPEIGKPTYHTLASGRTAAATYDGDRGLNVFYNQTPDDPSIEFKSLPDEEPATARSDIALRTATQIADAYFTDTDVRQHTNRPDVLITTDDNDPPSRSYLIVEVKYSTNKQTIRQGIREIVEYISYLRRDGNYPFKSNEFGTGLNGLLVVQDLDDSEIEPASLAQQSREGLPVRIVQAKDLDAVLPSLIRRTFLM</sequence>
<dbReference type="EMBL" id="CP058579">
    <property type="protein sequence ID" value="QLG62212.1"/>
    <property type="molecule type" value="Genomic_DNA"/>
</dbReference>
<name>A0A7D5LAP1_9EURY</name>
<dbReference type="OrthoDB" id="78091at2157"/>
<organism evidence="1 2">
    <name type="scientific">Halorarum salinum</name>
    <dbReference type="NCBI Taxonomy" id="2743089"/>
    <lineage>
        <taxon>Archaea</taxon>
        <taxon>Methanobacteriati</taxon>
        <taxon>Methanobacteriota</taxon>
        <taxon>Stenosarchaea group</taxon>
        <taxon>Halobacteria</taxon>
        <taxon>Halobacteriales</taxon>
        <taxon>Haloferacaceae</taxon>
        <taxon>Halorarum</taxon>
    </lineage>
</organism>
<evidence type="ECO:0000313" key="2">
    <source>
        <dbReference type="Proteomes" id="UP000509626"/>
    </source>
</evidence>
<gene>
    <name evidence="1" type="ORF">HUG12_10905</name>
</gene>
<dbReference type="GeneID" id="56037974"/>
<proteinExistence type="predicted"/>
<reference evidence="1 2" key="1">
    <citation type="submission" date="2020-06" db="EMBL/GenBank/DDBJ databases">
        <title>NJ-3-1, isolated from saline soil.</title>
        <authorList>
            <person name="Cui H.L."/>
            <person name="Shi X."/>
        </authorList>
    </citation>
    <scope>NUCLEOTIDE SEQUENCE [LARGE SCALE GENOMIC DNA]</scope>
    <source>
        <strain evidence="1 2">NJ-3-1</strain>
    </source>
</reference>
<accession>A0A7D5LAP1</accession>
<dbReference type="RefSeq" id="WP_179268797.1">
    <property type="nucleotide sequence ID" value="NZ_CP058579.1"/>
</dbReference>
<dbReference type="Proteomes" id="UP000509626">
    <property type="component" value="Chromosome"/>
</dbReference>
<dbReference type="KEGG" id="halu:HUG12_10905"/>
<protein>
    <submittedName>
        <fullName evidence="1">Uncharacterized protein</fullName>
    </submittedName>
</protein>